<dbReference type="PANTHER" id="PTHR30097:SF4">
    <property type="entry name" value="SLR6042 PROTEIN"/>
    <property type="match status" value="1"/>
</dbReference>
<accession>B9XPS0</accession>
<evidence type="ECO:0008006" key="6">
    <source>
        <dbReference type="Google" id="ProtNLM"/>
    </source>
</evidence>
<keyword evidence="3" id="KW-0732">Signal</keyword>
<feature type="region of interest" description="Disordered" evidence="2">
    <location>
        <begin position="25"/>
        <end position="67"/>
    </location>
</feature>
<evidence type="ECO:0000313" key="5">
    <source>
        <dbReference type="Proteomes" id="UP000003688"/>
    </source>
</evidence>
<evidence type="ECO:0000256" key="3">
    <source>
        <dbReference type="SAM" id="SignalP"/>
    </source>
</evidence>
<dbReference type="EMBL" id="ABOX02000048">
    <property type="protein sequence ID" value="EEF58193.1"/>
    <property type="molecule type" value="Genomic_DNA"/>
</dbReference>
<keyword evidence="5" id="KW-1185">Reference proteome</keyword>
<dbReference type="AlphaFoldDB" id="B9XPS0"/>
<dbReference type="GO" id="GO:0015679">
    <property type="term" value="P:plasma membrane copper ion transport"/>
    <property type="evidence" value="ECO:0007669"/>
    <property type="project" value="TreeGrafter"/>
</dbReference>
<comment type="caution">
    <text evidence="4">The sequence shown here is derived from an EMBL/GenBank/DDBJ whole genome shotgun (WGS) entry which is preliminary data.</text>
</comment>
<proteinExistence type="predicted"/>
<protein>
    <recommendedName>
        <fullName evidence="6">RND efflux pump membrane fusion protein barrel-sandwich domain-containing protein</fullName>
    </recommendedName>
</protein>
<feature type="signal peptide" evidence="3">
    <location>
        <begin position="1"/>
        <end position="25"/>
    </location>
</feature>
<evidence type="ECO:0000256" key="2">
    <source>
        <dbReference type="SAM" id="MobiDB-lite"/>
    </source>
</evidence>
<feature type="chain" id="PRO_5002895131" description="RND efflux pump membrane fusion protein barrel-sandwich domain-containing protein" evidence="3">
    <location>
        <begin position="26"/>
        <end position="350"/>
    </location>
</feature>
<feature type="compositionally biased region" description="Basic and acidic residues" evidence="2">
    <location>
        <begin position="25"/>
        <end position="66"/>
    </location>
</feature>
<dbReference type="SUPFAM" id="SSF111369">
    <property type="entry name" value="HlyD-like secretion proteins"/>
    <property type="match status" value="1"/>
</dbReference>
<keyword evidence="1" id="KW-0813">Transport</keyword>
<dbReference type="Gene3D" id="2.40.420.20">
    <property type="match status" value="1"/>
</dbReference>
<dbReference type="Proteomes" id="UP000003688">
    <property type="component" value="Unassembled WGS sequence"/>
</dbReference>
<evidence type="ECO:0000313" key="4">
    <source>
        <dbReference type="EMBL" id="EEF58193.1"/>
    </source>
</evidence>
<name>B9XPS0_PEDPL</name>
<dbReference type="InterPro" id="IPR051909">
    <property type="entry name" value="MFP_Cation_Efflux"/>
</dbReference>
<reference evidence="4 5" key="1">
    <citation type="journal article" date="2011" name="J. Bacteriol.">
        <title>Genome sequence of 'Pedosphaera parvula' Ellin514, an aerobic Verrucomicrobial isolate from pasture soil.</title>
        <authorList>
            <person name="Kant R."/>
            <person name="van Passel M.W."/>
            <person name="Sangwan P."/>
            <person name="Palva A."/>
            <person name="Lucas S."/>
            <person name="Copeland A."/>
            <person name="Lapidus A."/>
            <person name="Glavina Del Rio T."/>
            <person name="Dalin E."/>
            <person name="Tice H."/>
            <person name="Bruce D."/>
            <person name="Goodwin L."/>
            <person name="Pitluck S."/>
            <person name="Chertkov O."/>
            <person name="Larimer F.W."/>
            <person name="Land M.L."/>
            <person name="Hauser L."/>
            <person name="Brettin T.S."/>
            <person name="Detter J.C."/>
            <person name="Han S."/>
            <person name="de Vos W.M."/>
            <person name="Janssen P.H."/>
            <person name="Smidt H."/>
        </authorList>
    </citation>
    <scope>NUCLEOTIDE SEQUENCE [LARGE SCALE GENOMIC DNA]</scope>
    <source>
        <strain evidence="4 5">Ellin514</strain>
    </source>
</reference>
<gene>
    <name evidence="4" type="ORF">Cflav_PD1393</name>
</gene>
<sequence precursor="true">MRQFFLSTLIFAACAGGLVMTKAHAADEPAKDAKKPAEAPTKGEKKPAETAAKDEKNPAEESRVKTDANGNTVIAVDDETQKRIGLKVEPLTATELTPEVKGYGSVVDPSPLTVAINDLATAEAAYNASSKELERLKTLKEQGNASDRVLQAAEAAAVRDQLLIQSAKDRLTLAWGKAIAEQKDLPEFVKLLTSLDSALVRINLAGGENLDSNPTSARILKLSGNPIEAQFLSIATTVDPQTQGQGFIFIVKNNEARLRPGEAVTGYLKVAGEPIKGMVIPREAIVRSEGKGWAYVQTGETVFTRREVPLDHLIEKGWFVTEGFAPNDRLVVAAAQALLSEERKGLIKAD</sequence>
<dbReference type="GO" id="GO:0060003">
    <property type="term" value="P:copper ion export"/>
    <property type="evidence" value="ECO:0007669"/>
    <property type="project" value="TreeGrafter"/>
</dbReference>
<dbReference type="STRING" id="320771.Cflav_PD1393"/>
<dbReference type="RefSeq" id="WP_007417806.1">
    <property type="nucleotide sequence ID" value="NZ_ABOX02000048.1"/>
</dbReference>
<dbReference type="GO" id="GO:0030313">
    <property type="term" value="C:cell envelope"/>
    <property type="evidence" value="ECO:0007669"/>
    <property type="project" value="TreeGrafter"/>
</dbReference>
<evidence type="ECO:0000256" key="1">
    <source>
        <dbReference type="ARBA" id="ARBA00022448"/>
    </source>
</evidence>
<organism evidence="4 5">
    <name type="scientific">Pedosphaera parvula (strain Ellin514)</name>
    <dbReference type="NCBI Taxonomy" id="320771"/>
    <lineage>
        <taxon>Bacteria</taxon>
        <taxon>Pseudomonadati</taxon>
        <taxon>Verrucomicrobiota</taxon>
        <taxon>Pedosphaerae</taxon>
        <taxon>Pedosphaerales</taxon>
        <taxon>Pedosphaeraceae</taxon>
        <taxon>Pedosphaera</taxon>
    </lineage>
</organism>
<dbReference type="PANTHER" id="PTHR30097">
    <property type="entry name" value="CATION EFFLUX SYSTEM PROTEIN CUSB"/>
    <property type="match status" value="1"/>
</dbReference>
<dbReference type="OrthoDB" id="9806939at2"/>